<protein>
    <submittedName>
        <fullName evidence="4">Peptidoglycan-binding LysM</fullName>
    </submittedName>
    <submittedName>
        <fullName evidence="3">Peptidoglycan-binding protein LysM</fullName>
    </submittedName>
</protein>
<dbReference type="PANTHER" id="PTHR34700:SF4">
    <property type="entry name" value="PHAGE-LIKE ELEMENT PBSX PROTEIN XKDP"/>
    <property type="match status" value="1"/>
</dbReference>
<name>A0A508XBF4_9HYPH</name>
<feature type="domain" description="LysM" evidence="2">
    <location>
        <begin position="503"/>
        <end position="552"/>
    </location>
</feature>
<organism evidence="4">
    <name type="scientific">Sinorhizobium medicae</name>
    <dbReference type="NCBI Taxonomy" id="110321"/>
    <lineage>
        <taxon>Bacteria</taxon>
        <taxon>Pseudomonadati</taxon>
        <taxon>Pseudomonadota</taxon>
        <taxon>Alphaproteobacteria</taxon>
        <taxon>Hyphomicrobiales</taxon>
        <taxon>Rhizobiaceae</taxon>
        <taxon>Sinorhizobium/Ensifer group</taxon>
        <taxon>Sinorhizobium</taxon>
    </lineage>
</organism>
<reference evidence="3" key="1">
    <citation type="submission" date="2017-04" db="EMBL/GenBank/DDBJ databases">
        <authorList>
            <person name="Porter S."/>
            <person name="Friesen M.L."/>
            <person name="Faber-Hammond J."/>
        </authorList>
    </citation>
    <scope>NUCLEOTIDE SEQUENCE</scope>
    <source>
        <strain evidence="3">Str16</strain>
    </source>
</reference>
<dbReference type="EMBL" id="CABFNB010000161">
    <property type="protein sequence ID" value="VTZ65684.1"/>
    <property type="molecule type" value="Genomic_DNA"/>
</dbReference>
<feature type="region of interest" description="Disordered" evidence="1">
    <location>
        <begin position="35"/>
        <end position="59"/>
    </location>
</feature>
<dbReference type="Proteomes" id="UP000507954">
    <property type="component" value="Unassembled WGS sequence"/>
</dbReference>
<dbReference type="PROSITE" id="PS51782">
    <property type="entry name" value="LYSM"/>
    <property type="match status" value="1"/>
</dbReference>
<reference evidence="3 5" key="2">
    <citation type="journal article" date="2018" name="FEMS Microbiol. Ecol.">
        <title>Co-invading symbiotic mutualists of Medicago polymorpha retain high ancestral diversity and contain diverse accessory genomes.</title>
        <authorList>
            <person name="Porter S.S."/>
            <person name="Faber-Hammond J.J."/>
            <person name="Friesen M.L."/>
        </authorList>
    </citation>
    <scope>NUCLEOTIDE SEQUENCE [LARGE SCALE GENOMIC DNA]</scope>
    <source>
        <strain evidence="3 5">Str16</strain>
    </source>
</reference>
<evidence type="ECO:0000313" key="4">
    <source>
        <dbReference type="EMBL" id="VTZ65684.1"/>
    </source>
</evidence>
<feature type="region of interest" description="Disordered" evidence="1">
    <location>
        <begin position="451"/>
        <end position="481"/>
    </location>
</feature>
<proteinExistence type="predicted"/>
<evidence type="ECO:0000259" key="2">
    <source>
        <dbReference type="PROSITE" id="PS51782"/>
    </source>
</evidence>
<evidence type="ECO:0000313" key="5">
    <source>
        <dbReference type="Proteomes" id="UP001190825"/>
    </source>
</evidence>
<evidence type="ECO:0000256" key="1">
    <source>
        <dbReference type="SAM" id="MobiDB-lite"/>
    </source>
</evidence>
<sequence>MIKNKASWVALGVLAIATALMVFVVQPNLRESDKEAVAQSGTGGQPARPAATDAGSSSAVPLGTAAKQAAAGSPNQVASSASDPATAWVVPGFDVLRVEPDGSTVVAGRAQPNTKLEILSGDAVVGTADVGAGGDFAAVFDKPLPAGDHQLTLRSVGSAGQSKSSEEVATVSVPKDASGQLLAMVSRQGKASRLITTPDAEPKPVQEAVATGMAPSGETGGASDTSAAPATVPGLQVTAVEIEGSMMYVAGNAKPGALVRIYANDQLLGEVEADDKGHFVVDGPIELSIGSHIIRADMMNEDASKVAMRASVPFDRPEGAQVAAIAGTTLGAPTAGLDRLKAEAGKALTLLKGLFSGGKQPSTEQLAAARSATEFALQSLAEFKPADTSDPALAAAAAEASDAASTALAALKASPQDAASVAAAVEKVDGALGSALTRQNVSTSVASAEPLAMPTSELSRTAAPPAAGDAAAPAAEPAAATGLNAATEQPETIEQAPLKESKTSVIIRRGDTLWQISRRVYGAGLRYTTIYLANREQIENPDLIRPGQVFGVPDEMLTEEESREIHRKHMRH</sequence>
<dbReference type="Gene3D" id="3.10.350.10">
    <property type="entry name" value="LysM domain"/>
    <property type="match status" value="1"/>
</dbReference>
<dbReference type="InterPro" id="IPR018392">
    <property type="entry name" value="LysM"/>
</dbReference>
<dbReference type="InterPro" id="IPR052196">
    <property type="entry name" value="Bact_Kbp"/>
</dbReference>
<dbReference type="GeneID" id="61609997"/>
<reference evidence="4" key="3">
    <citation type="submission" date="2019-06" db="EMBL/GenBank/DDBJ databases">
        <authorList>
            <person name="Le Quere A."/>
            <person name="Colella S."/>
        </authorList>
    </citation>
    <scope>NUCLEOTIDE SEQUENCE</scope>
    <source>
        <strain evidence="4">EmedicaeMD41</strain>
    </source>
</reference>
<dbReference type="OMA" id="MMKNRAG"/>
<dbReference type="EMBL" id="NBUC01000059">
    <property type="protein sequence ID" value="PLU05719.1"/>
    <property type="molecule type" value="Genomic_DNA"/>
</dbReference>
<accession>A0A508XBF4</accession>
<evidence type="ECO:0000313" key="3">
    <source>
        <dbReference type="EMBL" id="PLU05719.1"/>
    </source>
</evidence>
<dbReference type="Proteomes" id="UP001190825">
    <property type="component" value="Unassembled WGS sequence"/>
</dbReference>
<dbReference type="CDD" id="cd00118">
    <property type="entry name" value="LysM"/>
    <property type="match status" value="1"/>
</dbReference>
<dbReference type="AlphaFoldDB" id="A0A508XBF4"/>
<feature type="compositionally biased region" description="Low complexity" evidence="1">
    <location>
        <begin position="462"/>
        <end position="481"/>
    </location>
</feature>
<dbReference type="SMART" id="SM00257">
    <property type="entry name" value="LysM"/>
    <property type="match status" value="1"/>
</dbReference>
<keyword evidence="5" id="KW-1185">Reference proteome</keyword>
<dbReference type="Pfam" id="PF01476">
    <property type="entry name" value="LysM"/>
    <property type="match status" value="1"/>
</dbReference>
<dbReference type="RefSeq" id="WP_011974922.1">
    <property type="nucleotide sequence ID" value="NZ_ATYC01000022.1"/>
</dbReference>
<dbReference type="PANTHER" id="PTHR34700">
    <property type="entry name" value="POTASSIUM BINDING PROTEIN KBP"/>
    <property type="match status" value="1"/>
</dbReference>
<gene>
    <name evidence="3" type="ORF">BMJ33_08785</name>
    <name evidence="4" type="ORF">EMEDMD4_90176</name>
</gene>
<dbReference type="InterPro" id="IPR036779">
    <property type="entry name" value="LysM_dom_sf"/>
</dbReference>